<dbReference type="AlphaFoldDB" id="A0A7Y8GXK5"/>
<dbReference type="RefSeq" id="WP_177136632.1">
    <property type="nucleotide sequence ID" value="NZ_VYGV01000015.1"/>
</dbReference>
<reference evidence="3 4" key="1">
    <citation type="submission" date="2019-09" db="EMBL/GenBank/DDBJ databases">
        <title>Hydrogenophaga aromatica sp. nov., isolated from a para-xylene-degrading enrichment culture.</title>
        <authorList>
            <person name="Tancsics A."/>
            <person name="Banerjee S."/>
        </authorList>
    </citation>
    <scope>NUCLEOTIDE SEQUENCE [LARGE SCALE GENOMIC DNA]</scope>
    <source>
        <strain evidence="3 4">D2P1</strain>
    </source>
</reference>
<keyword evidence="4" id="KW-1185">Reference proteome</keyword>
<evidence type="ECO:0000313" key="4">
    <source>
        <dbReference type="Proteomes" id="UP000545507"/>
    </source>
</evidence>
<feature type="domain" description="Fatty acid desaturase" evidence="2">
    <location>
        <begin position="37"/>
        <end position="285"/>
    </location>
</feature>
<evidence type="ECO:0000259" key="2">
    <source>
        <dbReference type="Pfam" id="PF00487"/>
    </source>
</evidence>
<dbReference type="PANTHER" id="PTHR12879:SF8">
    <property type="entry name" value="SPHINGOLIPID DELTA(4)-DESATURASE DES1"/>
    <property type="match status" value="1"/>
</dbReference>
<proteinExistence type="predicted"/>
<organism evidence="3 4">
    <name type="scientific">Hydrogenophaga aromaticivorans</name>
    <dbReference type="NCBI Taxonomy" id="2610898"/>
    <lineage>
        <taxon>Bacteria</taxon>
        <taxon>Pseudomonadati</taxon>
        <taxon>Pseudomonadota</taxon>
        <taxon>Betaproteobacteria</taxon>
        <taxon>Burkholderiales</taxon>
        <taxon>Comamonadaceae</taxon>
        <taxon>Hydrogenophaga</taxon>
    </lineage>
</organism>
<sequence>MKQALFRHADGVWPNTAALAFTVLGWPLGIALLGQSHWALNALGVLLVALTLTWSAYFIHEFAHHAIFRTPQANERWGQFMSWINGSAYASFADLRRKHMRHHVERADVITFDLQGFLRAHPLVRRMVLALEWLHIPAVEFVMRGFVIALPFLGERKKAARGRVIGVAMIRLAAWALLAWWSLKALALYALAYLLFVHLLRFADCFQHTYDAYPILDDKPIPQDKLRDRAYEQANTYSDVVGLDAKWLNLVWLNFGFHNAHHERSVAPWYQLPRLHRELYPAGNAQVVTVGELLRAYHRHRVTRVLASDYGAVLPPGAPHRADGFIGAVGVSFLTAV</sequence>
<evidence type="ECO:0000313" key="3">
    <source>
        <dbReference type="EMBL" id="NWF46730.1"/>
    </source>
</evidence>
<feature type="transmembrane region" description="Helical" evidence="1">
    <location>
        <begin position="187"/>
        <end position="203"/>
    </location>
</feature>
<gene>
    <name evidence="3" type="ORF">F3K02_15940</name>
</gene>
<dbReference type="EMBL" id="VYGV01000015">
    <property type="protein sequence ID" value="NWF46730.1"/>
    <property type="molecule type" value="Genomic_DNA"/>
</dbReference>
<accession>A0A7Y8GXK5</accession>
<keyword evidence="1" id="KW-0472">Membrane</keyword>
<dbReference type="CDD" id="cd01060">
    <property type="entry name" value="Membrane-FADS-like"/>
    <property type="match status" value="1"/>
</dbReference>
<protein>
    <submittedName>
        <fullName evidence="3">Fatty acid desaturase</fullName>
    </submittedName>
</protein>
<dbReference type="Pfam" id="PF00487">
    <property type="entry name" value="FA_desaturase"/>
    <property type="match status" value="1"/>
</dbReference>
<dbReference type="GO" id="GO:0016020">
    <property type="term" value="C:membrane"/>
    <property type="evidence" value="ECO:0007669"/>
    <property type="project" value="GOC"/>
</dbReference>
<dbReference type="PANTHER" id="PTHR12879">
    <property type="entry name" value="SPHINGOLIPID DELTA 4 DESATURASE/C-4 HYDROXYLASE PROTEIN DES2"/>
    <property type="match status" value="1"/>
</dbReference>
<keyword evidence="1" id="KW-0812">Transmembrane</keyword>
<keyword evidence="1" id="KW-1133">Transmembrane helix</keyword>
<feature type="transmembrane region" description="Helical" evidence="1">
    <location>
        <begin position="38"/>
        <end position="59"/>
    </location>
</feature>
<evidence type="ECO:0000256" key="1">
    <source>
        <dbReference type="SAM" id="Phobius"/>
    </source>
</evidence>
<feature type="transmembrane region" description="Helical" evidence="1">
    <location>
        <begin position="12"/>
        <end position="32"/>
    </location>
</feature>
<name>A0A7Y8GXK5_9BURK</name>
<dbReference type="Proteomes" id="UP000545507">
    <property type="component" value="Unassembled WGS sequence"/>
</dbReference>
<comment type="caution">
    <text evidence="3">The sequence shown here is derived from an EMBL/GenBank/DDBJ whole genome shotgun (WGS) entry which is preliminary data.</text>
</comment>
<dbReference type="GO" id="GO:0042284">
    <property type="term" value="F:sphingolipid delta-4 desaturase activity"/>
    <property type="evidence" value="ECO:0007669"/>
    <property type="project" value="TreeGrafter"/>
</dbReference>
<dbReference type="InterPro" id="IPR005804">
    <property type="entry name" value="FA_desaturase_dom"/>
</dbReference>
<dbReference type="GO" id="GO:0046513">
    <property type="term" value="P:ceramide biosynthetic process"/>
    <property type="evidence" value="ECO:0007669"/>
    <property type="project" value="TreeGrafter"/>
</dbReference>